<evidence type="ECO:0000256" key="1">
    <source>
        <dbReference type="SAM" id="MobiDB-lite"/>
    </source>
</evidence>
<feature type="region of interest" description="Disordered" evidence="1">
    <location>
        <begin position="136"/>
        <end position="167"/>
    </location>
</feature>
<gene>
    <name evidence="3" type="ORF">jhhlp_002733</name>
</gene>
<feature type="region of interest" description="Disordered" evidence="1">
    <location>
        <begin position="396"/>
        <end position="420"/>
    </location>
</feature>
<feature type="compositionally biased region" description="Basic and acidic residues" evidence="1">
    <location>
        <begin position="511"/>
        <end position="522"/>
    </location>
</feature>
<keyword evidence="4" id="KW-1185">Reference proteome</keyword>
<dbReference type="VEuPathDB" id="FungiDB:jhhlp_002733"/>
<feature type="compositionally biased region" description="Basic and acidic residues" evidence="1">
    <location>
        <begin position="101"/>
        <end position="110"/>
    </location>
</feature>
<dbReference type="STRING" id="41688.A0A2N3NEW2"/>
<name>A0A2N3NEW2_9PEZI</name>
<evidence type="ECO:0000313" key="3">
    <source>
        <dbReference type="EMBL" id="PKS10974.1"/>
    </source>
</evidence>
<feature type="compositionally biased region" description="Low complexity" evidence="1">
    <location>
        <begin position="239"/>
        <end position="271"/>
    </location>
</feature>
<dbReference type="InterPro" id="IPR058348">
    <property type="entry name" value="DUF8035"/>
</dbReference>
<feature type="region of interest" description="Disordered" evidence="1">
    <location>
        <begin position="511"/>
        <end position="532"/>
    </location>
</feature>
<feature type="compositionally biased region" description="Low complexity" evidence="1">
    <location>
        <begin position="405"/>
        <end position="420"/>
    </location>
</feature>
<dbReference type="AlphaFoldDB" id="A0A2N3NEW2"/>
<sequence length="532" mass="60580">MADYRDRDRVIYDHGPTDHVYHRSNSRFRSPSPSPDRLPRFERRPQRFHDDFTDDGRSDIDFRGRPSGGAPRGYVPDDHFPHQPRYVHHRDLSPEYQPQRVVERRSETRRFRSPSPAPLPRRPTVLRRQSSLDTFDRPRFYEREEYPPPARREDLRRDDFRATYGNSPLTSRMRAMRIDDGRSGGYRDDGYSDSHSLVSGAGLGLGYPAAGGAPAPERIREREREVVKVRRRRSRSRDSLTSRTYSRRSGSSSSSSSSRSSSPSRVTSVRSGDSYPKKGKTKIPAKLLSKRALIDLNYPFLDEGKTIIILKALNQEQIDQVLRVSDEYKKAELEISAARSSAGNIVEERLEEVRATTPIAIAPPPAAPVIVDAAPRVPVAVEQPGRELEIVNETVVRDTSPSRGSSYTTTTFPSSVTTTTDSTITAPTVYERRRRHSGPLVVRRKSRSRSRHGKDIRAEIRALEAELHERKHHRHGSRGELVGGDLVRVDRLGDGQVVMFEERVEKVEEGYRGPRIERDKKGRLSLSVPKRR</sequence>
<organism evidence="3 4">
    <name type="scientific">Lomentospora prolificans</name>
    <dbReference type="NCBI Taxonomy" id="41688"/>
    <lineage>
        <taxon>Eukaryota</taxon>
        <taxon>Fungi</taxon>
        <taxon>Dikarya</taxon>
        <taxon>Ascomycota</taxon>
        <taxon>Pezizomycotina</taxon>
        <taxon>Sordariomycetes</taxon>
        <taxon>Hypocreomycetidae</taxon>
        <taxon>Microascales</taxon>
        <taxon>Microascaceae</taxon>
        <taxon>Lomentospora</taxon>
    </lineage>
</organism>
<dbReference type="OrthoDB" id="5428245at2759"/>
<reference evidence="3 4" key="1">
    <citation type="journal article" date="2017" name="G3 (Bethesda)">
        <title>First Draft Genome Sequence of the Pathogenic Fungus Lomentospora prolificans (Formerly Scedosporium prolificans).</title>
        <authorList>
            <person name="Luo R."/>
            <person name="Zimin A."/>
            <person name="Workman R."/>
            <person name="Fan Y."/>
            <person name="Pertea G."/>
            <person name="Grossman N."/>
            <person name="Wear M.P."/>
            <person name="Jia B."/>
            <person name="Miller H."/>
            <person name="Casadevall A."/>
            <person name="Timp W."/>
            <person name="Zhang S.X."/>
            <person name="Salzberg S.L."/>
        </authorList>
    </citation>
    <scope>NUCLEOTIDE SEQUENCE [LARGE SCALE GENOMIC DNA]</scope>
    <source>
        <strain evidence="3 4">JHH-5317</strain>
    </source>
</reference>
<feature type="compositionally biased region" description="Basic and acidic residues" evidence="1">
    <location>
        <begin position="37"/>
        <end position="64"/>
    </location>
</feature>
<proteinExistence type="predicted"/>
<feature type="domain" description="DUF8035" evidence="2">
    <location>
        <begin position="277"/>
        <end position="331"/>
    </location>
</feature>
<feature type="region of interest" description="Disordered" evidence="1">
    <location>
        <begin position="1"/>
        <end position="124"/>
    </location>
</feature>
<feature type="compositionally biased region" description="Basic and acidic residues" evidence="1">
    <location>
        <begin position="136"/>
        <end position="161"/>
    </location>
</feature>
<dbReference type="Pfam" id="PF26118">
    <property type="entry name" value="DUF8035"/>
    <property type="match status" value="1"/>
</dbReference>
<protein>
    <recommendedName>
        <fullName evidence="2">DUF8035 domain-containing protein</fullName>
    </recommendedName>
</protein>
<dbReference type="EMBL" id="NLAX01000008">
    <property type="protein sequence ID" value="PKS10974.1"/>
    <property type="molecule type" value="Genomic_DNA"/>
</dbReference>
<evidence type="ECO:0000259" key="2">
    <source>
        <dbReference type="Pfam" id="PF26118"/>
    </source>
</evidence>
<feature type="compositionally biased region" description="Basic and acidic residues" evidence="1">
    <location>
        <begin position="1"/>
        <end position="21"/>
    </location>
</feature>
<accession>A0A2N3NEW2</accession>
<evidence type="ECO:0000313" key="4">
    <source>
        <dbReference type="Proteomes" id="UP000233524"/>
    </source>
</evidence>
<comment type="caution">
    <text evidence="3">The sequence shown here is derived from an EMBL/GenBank/DDBJ whole genome shotgun (WGS) entry which is preliminary data.</text>
</comment>
<dbReference type="Proteomes" id="UP000233524">
    <property type="component" value="Unassembled WGS sequence"/>
</dbReference>
<feature type="region of interest" description="Disordered" evidence="1">
    <location>
        <begin position="209"/>
        <end position="281"/>
    </location>
</feature>
<dbReference type="InParanoid" id="A0A2N3NEW2"/>
<feature type="compositionally biased region" description="Basic and acidic residues" evidence="1">
    <location>
        <begin position="217"/>
        <end position="228"/>
    </location>
</feature>